<organism evidence="2 3">
    <name type="scientific">Vibrio jasicida</name>
    <dbReference type="NCBI Taxonomy" id="766224"/>
    <lineage>
        <taxon>Bacteria</taxon>
        <taxon>Pseudomonadati</taxon>
        <taxon>Pseudomonadota</taxon>
        <taxon>Gammaproteobacteria</taxon>
        <taxon>Vibrionales</taxon>
        <taxon>Vibrionaceae</taxon>
        <taxon>Vibrio</taxon>
    </lineage>
</organism>
<proteinExistence type="predicted"/>
<keyword evidence="1" id="KW-0175">Coiled coil</keyword>
<sequence length="77" mass="9333">MFFIVHMKYGKVFYLWFDININKQRTKYEQVDDDNKSNLDYIEELERKLKELELALIAINGLNEKYDLKDNTDIHTS</sequence>
<reference evidence="2" key="1">
    <citation type="submission" date="2022-01" db="EMBL/GenBank/DDBJ databases">
        <authorList>
            <person name="Lagorce A."/>
        </authorList>
    </citation>
    <scope>NUCLEOTIDE SEQUENCE</scope>
    <source>
        <strain evidence="2">Th15_F1_A12</strain>
    </source>
</reference>
<gene>
    <name evidence="2" type="ORF">THF1A12_90077</name>
</gene>
<accession>A0AAU9R0I6</accession>
<feature type="coiled-coil region" evidence="1">
    <location>
        <begin position="35"/>
        <end position="65"/>
    </location>
</feature>
<evidence type="ECO:0000313" key="3">
    <source>
        <dbReference type="Proteomes" id="UP001295462"/>
    </source>
</evidence>
<comment type="caution">
    <text evidence="2">The sequence shown here is derived from an EMBL/GenBank/DDBJ whole genome shotgun (WGS) entry which is preliminary data.</text>
</comment>
<name>A0AAU9R0I6_9VIBR</name>
<dbReference type="Proteomes" id="UP001295462">
    <property type="component" value="Unassembled WGS sequence"/>
</dbReference>
<protein>
    <submittedName>
        <fullName evidence="2">Uncharacterized protein</fullName>
    </submittedName>
</protein>
<evidence type="ECO:0000256" key="1">
    <source>
        <dbReference type="SAM" id="Coils"/>
    </source>
</evidence>
<dbReference type="AlphaFoldDB" id="A0AAU9R0I6"/>
<evidence type="ECO:0000313" key="2">
    <source>
        <dbReference type="EMBL" id="CAH1603973.1"/>
    </source>
</evidence>
<dbReference type="EMBL" id="CAKMUD010000149">
    <property type="protein sequence ID" value="CAH1603973.1"/>
    <property type="molecule type" value="Genomic_DNA"/>
</dbReference>
<dbReference type="RefSeq" id="WP_409588138.1">
    <property type="nucleotide sequence ID" value="NZ_CAKMTZ010000002.1"/>
</dbReference>